<dbReference type="Gene3D" id="1.10.530.10">
    <property type="match status" value="1"/>
</dbReference>
<feature type="domain" description="SLH" evidence="4">
    <location>
        <begin position="80"/>
        <end position="143"/>
    </location>
</feature>
<comment type="caution">
    <text evidence="6">The sequence shown here is derived from an EMBL/GenBank/DDBJ whole genome shotgun (WGS) entry which is preliminary data.</text>
</comment>
<dbReference type="PROSITE" id="PS51781">
    <property type="entry name" value="SH3B"/>
    <property type="match status" value="1"/>
</dbReference>
<dbReference type="InterPro" id="IPR003646">
    <property type="entry name" value="SH3-like_bac-type"/>
</dbReference>
<name>A0ABV3VWU3_9BACI</name>
<evidence type="ECO:0000256" key="3">
    <source>
        <dbReference type="SAM" id="SignalP"/>
    </source>
</evidence>
<evidence type="ECO:0000256" key="1">
    <source>
        <dbReference type="ARBA" id="ARBA00022729"/>
    </source>
</evidence>
<feature type="signal peptide" evidence="3">
    <location>
        <begin position="1"/>
        <end position="26"/>
    </location>
</feature>
<keyword evidence="7" id="KW-1185">Reference proteome</keyword>
<protein>
    <submittedName>
        <fullName evidence="6">S-layer homology domain-containing protein</fullName>
    </submittedName>
</protein>
<feature type="domain" description="SLH" evidence="4">
    <location>
        <begin position="21"/>
        <end position="79"/>
    </location>
</feature>
<dbReference type="Gene3D" id="2.30.30.40">
    <property type="entry name" value="SH3 Domains"/>
    <property type="match status" value="1"/>
</dbReference>
<keyword evidence="1 3" id="KW-0732">Signal</keyword>
<feature type="domain" description="SH3b" evidence="5">
    <location>
        <begin position="629"/>
        <end position="696"/>
    </location>
</feature>
<feature type="domain" description="SLH" evidence="4">
    <location>
        <begin position="144"/>
        <end position="206"/>
    </location>
</feature>
<dbReference type="InterPro" id="IPR002901">
    <property type="entry name" value="MGlyc_endo_b_GlcNAc-like_dom"/>
</dbReference>
<organism evidence="6 7">
    <name type="scientific">Lysinibacillus xylanilyticus</name>
    <dbReference type="NCBI Taxonomy" id="582475"/>
    <lineage>
        <taxon>Bacteria</taxon>
        <taxon>Bacillati</taxon>
        <taxon>Bacillota</taxon>
        <taxon>Bacilli</taxon>
        <taxon>Bacillales</taxon>
        <taxon>Bacillaceae</taxon>
        <taxon>Lysinibacillus</taxon>
    </lineage>
</organism>
<proteinExistence type="predicted"/>
<dbReference type="InterPro" id="IPR051465">
    <property type="entry name" value="Cell_Envelope_Struct_Comp"/>
</dbReference>
<feature type="region of interest" description="Disordered" evidence="2">
    <location>
        <begin position="200"/>
        <end position="276"/>
    </location>
</feature>
<dbReference type="Pfam" id="PF00395">
    <property type="entry name" value="SLH"/>
    <property type="match status" value="2"/>
</dbReference>
<dbReference type="Pfam" id="PF08239">
    <property type="entry name" value="SH3_3"/>
    <property type="match status" value="1"/>
</dbReference>
<dbReference type="PANTHER" id="PTHR43308">
    <property type="entry name" value="OUTER MEMBRANE PROTEIN ALPHA-RELATED"/>
    <property type="match status" value="1"/>
</dbReference>
<feature type="chain" id="PRO_5047065655" evidence="3">
    <location>
        <begin position="27"/>
        <end position="699"/>
    </location>
</feature>
<dbReference type="PANTHER" id="PTHR43308:SF5">
    <property type="entry name" value="S-LAYER PROTEIN _ PEPTIDOGLYCAN ENDO-BETA-N-ACETYLGLUCOSAMINIDASE"/>
    <property type="match status" value="1"/>
</dbReference>
<dbReference type="EMBL" id="JBFRHK010000004">
    <property type="protein sequence ID" value="MEX3745355.1"/>
    <property type="molecule type" value="Genomic_DNA"/>
</dbReference>
<dbReference type="Pfam" id="PF01832">
    <property type="entry name" value="Glucosaminidase"/>
    <property type="match status" value="1"/>
</dbReference>
<gene>
    <name evidence="6" type="ORF">AB1300_09425</name>
</gene>
<dbReference type="Proteomes" id="UP001558534">
    <property type="component" value="Unassembled WGS sequence"/>
</dbReference>
<dbReference type="PROSITE" id="PS51272">
    <property type="entry name" value="SLH"/>
    <property type="match status" value="3"/>
</dbReference>
<evidence type="ECO:0000259" key="4">
    <source>
        <dbReference type="PROSITE" id="PS51272"/>
    </source>
</evidence>
<reference evidence="6 7" key="1">
    <citation type="submission" date="2024-07" db="EMBL/GenBank/DDBJ databases">
        <title>Characterization of a bacterium isolated from hydrolysated instant sea cucumber by whole-genome sequencing and metabolomics.</title>
        <authorList>
            <person name="Luo X."/>
            <person name="Zhang Z."/>
            <person name="Zheng Z."/>
            <person name="Zhang W."/>
            <person name="Ming T."/>
            <person name="Jiao L."/>
            <person name="Su X."/>
            <person name="Kong F."/>
            <person name="Xu J."/>
        </authorList>
    </citation>
    <scope>NUCLEOTIDE SEQUENCE [LARGE SCALE GENOMIC DNA]</scope>
    <source>
        <strain evidence="6 7">XL-2024</strain>
    </source>
</reference>
<feature type="compositionally biased region" description="Low complexity" evidence="2">
    <location>
        <begin position="200"/>
        <end position="228"/>
    </location>
</feature>
<feature type="compositionally biased region" description="Polar residues" evidence="2">
    <location>
        <begin position="230"/>
        <end position="251"/>
    </location>
</feature>
<accession>A0ABV3VWU3</accession>
<evidence type="ECO:0000259" key="5">
    <source>
        <dbReference type="PROSITE" id="PS51781"/>
    </source>
</evidence>
<evidence type="ECO:0000256" key="2">
    <source>
        <dbReference type="SAM" id="MobiDB-lite"/>
    </source>
</evidence>
<evidence type="ECO:0000313" key="6">
    <source>
        <dbReference type="EMBL" id="MEX3745355.1"/>
    </source>
</evidence>
<evidence type="ECO:0000313" key="7">
    <source>
        <dbReference type="Proteomes" id="UP001558534"/>
    </source>
</evidence>
<dbReference type="InterPro" id="IPR001119">
    <property type="entry name" value="SLH_dom"/>
</dbReference>
<dbReference type="SMART" id="SM00047">
    <property type="entry name" value="LYZ2"/>
    <property type="match status" value="1"/>
</dbReference>
<sequence>MKKLSIIAMLMTVVGLLFWQPQLASADELSGHSHEPGLRYLISKNALVKDAKGSYRPNDNVTRGEFASYLAKAMNLQETSDIVFKDVPDTYLHAKDIKLAASAGIITGYGDGSFKPNAAISRQHMAIMLERAIDYLEIPKGTSSITFKDNASIIKDYRQAVAVGAQLGIIQGSNGYFMPNKNATIGQAATFIHRLMKLAGDSNDGNSNSGKPNPGDPNDGNSNGGKPNTGDPNDGNSNGGKPNDGNSNGGKPNTGDPNDGNSNGGNPGDPNTDSSKYVIKEISNGTLVGNQGFSTFADAEKAMTKNTQVIVQNDKIIKMSSGYVVTNDYVALKSETINDSIGVAGNTEMEYLGSDETQVKVRLAGQVGYLKQADVTLIPFAMSKGRSYYTNENGEIKHTLYDHKTNKYSSSYVYGKAPSFMKPGEKYYSWDGISFTNGNGSSKGDAYNYYQFLPARATTQYTAEELDAYIMQKLAEMESTGITQYKDATKKSKLIGLGKTLKEVEAKSQINAMLILSLAQHESAYGMSPHAQDLNNLFGLYVYDTNPLNKKFDSIVANINELVDKFLQPNYITPGGSPGRNFANGAVIGSKALGFNVKYASDPYWGAKIAGHYYRAEKALGFKDANNPYTIGITTTPGLNVRTEASTGNSPLFTYARSGMPVIITNSATNGWYEVLSDKLHTGTAFVSKDYVQVINTVK</sequence>
<dbReference type="RefSeq" id="WP_368636242.1">
    <property type="nucleotide sequence ID" value="NZ_JBFRHK010000004.1"/>
</dbReference>